<evidence type="ECO:0000313" key="3">
    <source>
        <dbReference type="Proteomes" id="UP000326671"/>
    </source>
</evidence>
<keyword evidence="3" id="KW-1185">Reference proteome</keyword>
<reference evidence="2 3" key="1">
    <citation type="submission" date="2019-09" db="EMBL/GenBank/DDBJ databases">
        <title>Whole genome sequences of isolates from the Mars Exploration Rovers.</title>
        <authorList>
            <person name="Seuylemezian A."/>
            <person name="Vaishampayan P."/>
        </authorList>
    </citation>
    <scope>NUCLEOTIDE SEQUENCE [LARGE SCALE GENOMIC DNA]</scope>
    <source>
        <strain evidence="2 3">MER_TA_151</strain>
    </source>
</reference>
<proteinExistence type="predicted"/>
<dbReference type="Pfam" id="PF12323">
    <property type="entry name" value="HTH_OrfB_IS605"/>
    <property type="match status" value="1"/>
</dbReference>
<dbReference type="Proteomes" id="UP000326671">
    <property type="component" value="Unassembled WGS sequence"/>
</dbReference>
<sequence length="44" mass="5375">MIMKKAYRTEILLNEKQQQKVHQTIGVCRYVYNLYLTTAQKHYK</sequence>
<feature type="non-terminal residue" evidence="2">
    <location>
        <position position="44"/>
    </location>
</feature>
<accession>A0A5J5H8A3</accession>
<organism evidence="2 3">
    <name type="scientific">Niallia endozanthoxylica</name>
    <dbReference type="NCBI Taxonomy" id="2036016"/>
    <lineage>
        <taxon>Bacteria</taxon>
        <taxon>Bacillati</taxon>
        <taxon>Bacillota</taxon>
        <taxon>Bacilli</taxon>
        <taxon>Bacillales</taxon>
        <taxon>Bacillaceae</taxon>
        <taxon>Niallia</taxon>
    </lineage>
</organism>
<dbReference type="InterPro" id="IPR021027">
    <property type="entry name" value="Transposase_put_HTH"/>
</dbReference>
<evidence type="ECO:0000313" key="2">
    <source>
        <dbReference type="EMBL" id="KAA9016487.1"/>
    </source>
</evidence>
<protein>
    <submittedName>
        <fullName evidence="2">Helix-turn-helix domain-containing protein</fullName>
    </submittedName>
</protein>
<gene>
    <name evidence="2" type="ORF">F4V44_22050</name>
</gene>
<dbReference type="EMBL" id="VYKL01000038">
    <property type="protein sequence ID" value="KAA9016487.1"/>
    <property type="molecule type" value="Genomic_DNA"/>
</dbReference>
<name>A0A5J5H8A3_9BACI</name>
<comment type="caution">
    <text evidence="2">The sequence shown here is derived from an EMBL/GenBank/DDBJ whole genome shotgun (WGS) entry which is preliminary data.</text>
</comment>
<evidence type="ECO:0000259" key="1">
    <source>
        <dbReference type="Pfam" id="PF12323"/>
    </source>
</evidence>
<dbReference type="AlphaFoldDB" id="A0A5J5H8A3"/>
<dbReference type="OrthoDB" id="2630321at2"/>
<feature type="domain" description="Transposase putative helix-turn-helix" evidence="1">
    <location>
        <begin position="1"/>
        <end position="44"/>
    </location>
</feature>